<dbReference type="InterPro" id="IPR052155">
    <property type="entry name" value="Biofilm_reg_signaling"/>
</dbReference>
<dbReference type="Gene3D" id="3.30.70.270">
    <property type="match status" value="1"/>
</dbReference>
<dbReference type="InterPro" id="IPR001633">
    <property type="entry name" value="EAL_dom"/>
</dbReference>
<dbReference type="InterPro" id="IPR000014">
    <property type="entry name" value="PAS"/>
</dbReference>
<dbReference type="PANTHER" id="PTHR44757">
    <property type="entry name" value="DIGUANYLATE CYCLASE DGCP"/>
    <property type="match status" value="1"/>
</dbReference>
<dbReference type="InterPro" id="IPR035965">
    <property type="entry name" value="PAS-like_dom_sf"/>
</dbReference>
<reference evidence="5" key="1">
    <citation type="submission" date="2015-10" db="EMBL/GenBank/DDBJ databases">
        <title>Biosynthesis of SCL-MCL polyhydroxyalkanoates by metagenomic clones in Pseudomonas putida.</title>
        <authorList>
            <person name="Cheng J."/>
            <person name="Charles T.C."/>
        </authorList>
    </citation>
    <scope>NUCLEOTIDE SEQUENCE</scope>
</reference>
<feature type="domain" description="PAS" evidence="1">
    <location>
        <begin position="14"/>
        <end position="87"/>
    </location>
</feature>
<dbReference type="Pfam" id="PF00563">
    <property type="entry name" value="EAL"/>
    <property type="match status" value="1"/>
</dbReference>
<proteinExistence type="predicted"/>
<dbReference type="SMART" id="SM00052">
    <property type="entry name" value="EAL"/>
    <property type="match status" value="1"/>
</dbReference>
<feature type="domain" description="GGDEF" evidence="4">
    <location>
        <begin position="176"/>
        <end position="309"/>
    </location>
</feature>
<dbReference type="CDD" id="cd01948">
    <property type="entry name" value="EAL"/>
    <property type="match status" value="1"/>
</dbReference>
<name>A0A0U3SVK7_9BACT</name>
<dbReference type="Pfam" id="PF00989">
    <property type="entry name" value="PAS"/>
    <property type="match status" value="1"/>
</dbReference>
<dbReference type="NCBIfam" id="TIGR00229">
    <property type="entry name" value="sensory_box"/>
    <property type="match status" value="1"/>
</dbReference>
<organism evidence="5">
    <name type="scientific">uncultured bacterium 50</name>
    <dbReference type="NCBI Taxonomy" id="1748278"/>
    <lineage>
        <taxon>Bacteria</taxon>
        <taxon>environmental samples</taxon>
    </lineage>
</organism>
<dbReference type="Gene3D" id="3.20.20.450">
    <property type="entry name" value="EAL domain"/>
    <property type="match status" value="1"/>
</dbReference>
<dbReference type="Gene3D" id="3.30.450.20">
    <property type="entry name" value="PAS domain"/>
    <property type="match status" value="1"/>
</dbReference>
<evidence type="ECO:0000259" key="3">
    <source>
        <dbReference type="PROSITE" id="PS50883"/>
    </source>
</evidence>
<dbReference type="InterPro" id="IPR001610">
    <property type="entry name" value="PAC"/>
</dbReference>
<dbReference type="PROSITE" id="PS50887">
    <property type="entry name" value="GGDEF"/>
    <property type="match status" value="1"/>
</dbReference>
<dbReference type="InterPro" id="IPR000160">
    <property type="entry name" value="GGDEF_dom"/>
</dbReference>
<sequence>MLERATIAEALFQEKETAQFTLNSIGDAVITTDVAGHMTYLNAVAERLTGWANAEANGRPLEEVVRIIDAASRAVVPSPLADAVVHDRTVGVTPDCILVRRDGKETAIEDSAAPIHDRQGRVTGAVMVFRDVGDARALSLKMAHLAQHDSLTDLPNRSLLRDRLDQAVALSYRRRTKMALLFIDLDRFKPINDELGHAAGDQVLRTVAQRLLDCVRQSDTVSRQGGDEFIVLLPEITQAQDASLAADKILAAVSAPCYHNGVEIHLTASVGIATYPDNGRDADLLCKNADTAMYSAKDQGGNRSCFFQPDMSSCTVERKSLEGGIRDAMTRGELLLHYQPKVHLDDGTIIGAEALIRWRHPVIGLVTPHQFIPIAESCGVIVPIGRWVLREACRQVRLWQDKGLPTLRIGVNVSSADLDAEDFVASVAGILQETGLHASHLELELTEAFLMRDSESIGHALHALRRMGVKIALDDFGTGYSSLSYLSRFPIDTIKIDRSFVHEMTRSADDARIVNTVIGMGSNLGMRVVAEGVETLEQLTLLRQQGCVEGHGYYFSPAVQADEFVAMLARGRAGPSEASGRPAARSVVWATGTPAMRFHR</sequence>
<dbReference type="InterPro" id="IPR043128">
    <property type="entry name" value="Rev_trsase/Diguanyl_cyclase"/>
</dbReference>
<feature type="domain" description="EAL" evidence="3">
    <location>
        <begin position="318"/>
        <end position="572"/>
    </location>
</feature>
<accession>A0A0U3SVK7</accession>
<dbReference type="PROSITE" id="PS50883">
    <property type="entry name" value="EAL"/>
    <property type="match status" value="1"/>
</dbReference>
<dbReference type="GO" id="GO:0006355">
    <property type="term" value="P:regulation of DNA-templated transcription"/>
    <property type="evidence" value="ECO:0007669"/>
    <property type="project" value="InterPro"/>
</dbReference>
<dbReference type="PROSITE" id="PS50112">
    <property type="entry name" value="PAS"/>
    <property type="match status" value="1"/>
</dbReference>
<dbReference type="SUPFAM" id="SSF141868">
    <property type="entry name" value="EAL domain-like"/>
    <property type="match status" value="1"/>
</dbReference>
<dbReference type="SMART" id="SM00086">
    <property type="entry name" value="PAC"/>
    <property type="match status" value="1"/>
</dbReference>
<protein>
    <submittedName>
        <fullName evidence="5">Diguanylate cyclase phosphodiesterase</fullName>
    </submittedName>
</protein>
<evidence type="ECO:0000313" key="5">
    <source>
        <dbReference type="EMBL" id="ALV86643.1"/>
    </source>
</evidence>
<dbReference type="CDD" id="cd00130">
    <property type="entry name" value="PAS"/>
    <property type="match status" value="1"/>
</dbReference>
<dbReference type="SUPFAM" id="SSF55785">
    <property type="entry name" value="PYP-like sensor domain (PAS domain)"/>
    <property type="match status" value="1"/>
</dbReference>
<dbReference type="AlphaFoldDB" id="A0A0U3SVK7"/>
<dbReference type="FunFam" id="3.20.20.450:FF:000001">
    <property type="entry name" value="Cyclic di-GMP phosphodiesterase yahA"/>
    <property type="match status" value="1"/>
</dbReference>
<dbReference type="PANTHER" id="PTHR44757:SF2">
    <property type="entry name" value="BIOFILM ARCHITECTURE MAINTENANCE PROTEIN MBAA"/>
    <property type="match status" value="1"/>
</dbReference>
<dbReference type="EMBL" id="KT944271">
    <property type="protein sequence ID" value="ALV86643.1"/>
    <property type="molecule type" value="Genomic_DNA"/>
</dbReference>
<dbReference type="InterPro" id="IPR000700">
    <property type="entry name" value="PAS-assoc_C"/>
</dbReference>
<dbReference type="InterPro" id="IPR013767">
    <property type="entry name" value="PAS_fold"/>
</dbReference>
<feature type="domain" description="PAC" evidence="2">
    <location>
        <begin position="92"/>
        <end position="144"/>
    </location>
</feature>
<dbReference type="FunFam" id="3.30.70.270:FF:000001">
    <property type="entry name" value="Diguanylate cyclase domain protein"/>
    <property type="match status" value="1"/>
</dbReference>
<dbReference type="SMART" id="SM00091">
    <property type="entry name" value="PAS"/>
    <property type="match status" value="1"/>
</dbReference>
<dbReference type="NCBIfam" id="TIGR00254">
    <property type="entry name" value="GGDEF"/>
    <property type="match status" value="1"/>
</dbReference>
<evidence type="ECO:0000259" key="2">
    <source>
        <dbReference type="PROSITE" id="PS50113"/>
    </source>
</evidence>
<dbReference type="InterPro" id="IPR029787">
    <property type="entry name" value="Nucleotide_cyclase"/>
</dbReference>
<evidence type="ECO:0000259" key="1">
    <source>
        <dbReference type="PROSITE" id="PS50112"/>
    </source>
</evidence>
<dbReference type="PROSITE" id="PS50113">
    <property type="entry name" value="PAC"/>
    <property type="match status" value="1"/>
</dbReference>
<dbReference type="CDD" id="cd01949">
    <property type="entry name" value="GGDEF"/>
    <property type="match status" value="1"/>
</dbReference>
<evidence type="ECO:0000259" key="4">
    <source>
        <dbReference type="PROSITE" id="PS50887"/>
    </source>
</evidence>
<dbReference type="InterPro" id="IPR035919">
    <property type="entry name" value="EAL_sf"/>
</dbReference>
<dbReference type="SUPFAM" id="SSF55073">
    <property type="entry name" value="Nucleotide cyclase"/>
    <property type="match status" value="1"/>
</dbReference>
<dbReference type="SMART" id="SM00267">
    <property type="entry name" value="GGDEF"/>
    <property type="match status" value="1"/>
</dbReference>
<dbReference type="Pfam" id="PF00990">
    <property type="entry name" value="GGDEF"/>
    <property type="match status" value="1"/>
</dbReference>